<sequence length="129" mass="14750">MNNFSILSSRPLSTPIVWSTRHTDYFPLRISNSLAYRRKIFNFAAEFFADLHTQEVNEDGRFENFYSLGAMVWIAPRVFNVRLGLNDETISAGLGARLFDRLGLDYAYLAHEYLGGSHYISVSYTPGNK</sequence>
<gene>
    <name evidence="1" type="ORF">NO1_0181</name>
</gene>
<dbReference type="EMBL" id="BGZN01000002">
    <property type="protein sequence ID" value="GBR72683.1"/>
    <property type="molecule type" value="Genomic_DNA"/>
</dbReference>
<protein>
    <submittedName>
        <fullName evidence="1">Uncharacterized protein</fullName>
    </submittedName>
</protein>
<evidence type="ECO:0000313" key="1">
    <source>
        <dbReference type="EMBL" id="GBR72683.1"/>
    </source>
</evidence>
<dbReference type="Proteomes" id="UP000269352">
    <property type="component" value="Unassembled WGS sequence"/>
</dbReference>
<dbReference type="AlphaFoldDB" id="A0A388T923"/>
<evidence type="ECO:0000313" key="2">
    <source>
        <dbReference type="Proteomes" id="UP000269352"/>
    </source>
</evidence>
<reference evidence="1 2" key="1">
    <citation type="journal article" date="2019" name="ISME J.">
        <title>Genome analyses of uncultured TG2/ZB3 bacteria in 'Margulisbacteria' specifically attached to ectosymbiotic spirochetes of protists in the termite gut.</title>
        <authorList>
            <person name="Utami Y.D."/>
            <person name="Kuwahara H."/>
            <person name="Igai K."/>
            <person name="Murakami T."/>
            <person name="Sugaya K."/>
            <person name="Morikawa T."/>
            <person name="Nagura Y."/>
            <person name="Yuki M."/>
            <person name="Deevong P."/>
            <person name="Inoue T."/>
            <person name="Kihara K."/>
            <person name="Lo N."/>
            <person name="Yamada A."/>
            <person name="Ohkuma M."/>
            <person name="Hongoh Y."/>
        </authorList>
    </citation>
    <scope>NUCLEOTIDE SEQUENCE [LARGE SCALE GENOMIC DNA]</scope>
    <source>
        <strain evidence="1">NkOx7-01</strain>
    </source>
</reference>
<keyword evidence="2" id="KW-1185">Reference proteome</keyword>
<organism evidence="1 2">
    <name type="scientific">Termititenax aidoneus</name>
    <dbReference type="NCBI Taxonomy" id="2218524"/>
    <lineage>
        <taxon>Bacteria</taxon>
        <taxon>Bacillati</taxon>
        <taxon>Candidatus Margulisiibacteriota</taxon>
        <taxon>Candidatus Termititenacia</taxon>
        <taxon>Candidatus Termititenacales</taxon>
        <taxon>Candidatus Termititenacaceae</taxon>
        <taxon>Candidatus Termititenax</taxon>
    </lineage>
</organism>
<accession>A0A388T923</accession>
<proteinExistence type="predicted"/>
<name>A0A388T923_TERA1</name>
<comment type="caution">
    <text evidence="1">The sequence shown here is derived from an EMBL/GenBank/DDBJ whole genome shotgun (WGS) entry which is preliminary data.</text>
</comment>